<dbReference type="SUPFAM" id="SSF53067">
    <property type="entry name" value="Actin-like ATPase domain"/>
    <property type="match status" value="1"/>
</dbReference>
<protein>
    <submittedName>
        <fullName evidence="1">Uncharacterized protein</fullName>
    </submittedName>
</protein>
<proteinExistence type="predicted"/>
<dbReference type="InterPro" id="IPR043129">
    <property type="entry name" value="ATPase_NBD"/>
</dbReference>
<reference evidence="1 2" key="1">
    <citation type="submission" date="2024-03" db="EMBL/GenBank/DDBJ databases">
        <title>Human intestinal bacterial collection.</title>
        <authorList>
            <person name="Pauvert C."/>
            <person name="Hitch T.C.A."/>
            <person name="Clavel T."/>
        </authorList>
    </citation>
    <scope>NUCLEOTIDE SEQUENCE [LARGE SCALE GENOMIC DNA]</scope>
    <source>
        <strain evidence="1 2">CLA-JM-H11</strain>
    </source>
</reference>
<accession>A0ABV1GIB4</accession>
<comment type="caution">
    <text evidence="1">The sequence shown here is derived from an EMBL/GenBank/DDBJ whole genome shotgun (WGS) entry which is preliminary data.</text>
</comment>
<dbReference type="Proteomes" id="UP001477672">
    <property type="component" value="Unassembled WGS sequence"/>
</dbReference>
<gene>
    <name evidence="1" type="ORF">WMO24_14320</name>
</gene>
<keyword evidence="2" id="KW-1185">Reference proteome</keyword>
<evidence type="ECO:0000313" key="1">
    <source>
        <dbReference type="EMBL" id="MEQ2521592.1"/>
    </source>
</evidence>
<dbReference type="RefSeq" id="WP_349217050.1">
    <property type="nucleotide sequence ID" value="NZ_JBBMFA010000111.1"/>
</dbReference>
<name>A0ABV1GIB4_9FIRM</name>
<dbReference type="Gene3D" id="3.30.420.40">
    <property type="match status" value="1"/>
</dbReference>
<sequence length="96" mass="10755">MKDKEIAASPPGANGLLFLPYIMGERSPRWNSEARGDMLWACIGGILINLYIIMEVFRAETDLTVLNVIGDLPRATWPAMRWRISAAHRQETQLAG</sequence>
<organism evidence="1 2">
    <name type="scientific">Ruthenibacterium intestinale</name>
    <dbReference type="NCBI Taxonomy" id="3133163"/>
    <lineage>
        <taxon>Bacteria</taxon>
        <taxon>Bacillati</taxon>
        <taxon>Bacillota</taxon>
        <taxon>Clostridia</taxon>
        <taxon>Eubacteriales</taxon>
        <taxon>Oscillospiraceae</taxon>
        <taxon>Ruthenibacterium</taxon>
    </lineage>
</organism>
<dbReference type="EMBL" id="JBBMFA010000111">
    <property type="protein sequence ID" value="MEQ2521592.1"/>
    <property type="molecule type" value="Genomic_DNA"/>
</dbReference>
<evidence type="ECO:0000313" key="2">
    <source>
        <dbReference type="Proteomes" id="UP001477672"/>
    </source>
</evidence>